<accession>F9WVK1</accession>
<feature type="region of interest" description="Disordered" evidence="1">
    <location>
        <begin position="150"/>
        <end position="172"/>
    </location>
</feature>
<evidence type="ECO:0000256" key="1">
    <source>
        <dbReference type="SAM" id="MobiDB-lite"/>
    </source>
</evidence>
<dbReference type="EMBL" id="CAEX01008000">
    <property type="protein sequence ID" value="CCD21609.1"/>
    <property type="molecule type" value="Genomic_DNA"/>
</dbReference>
<reference evidence="2 3" key="1">
    <citation type="journal article" date="2012" name="Proc. Natl. Acad. Sci. U.S.A.">
        <title>Antigenic diversity is generated by distinct evolutionary mechanisms in African trypanosome species.</title>
        <authorList>
            <person name="Jackson A.P."/>
            <person name="Berry A."/>
            <person name="Aslett M."/>
            <person name="Allison H.C."/>
            <person name="Burton P."/>
            <person name="Vavrova-Anderson J."/>
            <person name="Brown R."/>
            <person name="Browne H."/>
            <person name="Corton N."/>
            <person name="Hauser H."/>
            <person name="Gamble J."/>
            <person name="Gilderthorp R."/>
            <person name="Marcello L."/>
            <person name="McQuillan J."/>
            <person name="Otto T.D."/>
            <person name="Quail M.A."/>
            <person name="Sanders M.J."/>
            <person name="van Tonder A."/>
            <person name="Ginger M.L."/>
            <person name="Field M.C."/>
            <person name="Barry J.D."/>
            <person name="Hertz-Fowler C."/>
            <person name="Berriman M."/>
        </authorList>
    </citation>
    <scope>NUCLEOTIDE SEQUENCE</scope>
    <source>
        <strain evidence="2 3">Y486</strain>
    </source>
</reference>
<proteinExistence type="predicted"/>
<evidence type="ECO:0000313" key="3">
    <source>
        <dbReference type="Proteomes" id="UP000009027"/>
    </source>
</evidence>
<feature type="region of interest" description="Disordered" evidence="1">
    <location>
        <begin position="210"/>
        <end position="256"/>
    </location>
</feature>
<dbReference type="AlphaFoldDB" id="F9WVK1"/>
<keyword evidence="3" id="KW-1185">Reference proteome</keyword>
<evidence type="ECO:0000313" key="2">
    <source>
        <dbReference type="EMBL" id="CCD21609.1"/>
    </source>
</evidence>
<dbReference type="Proteomes" id="UP000009027">
    <property type="component" value="Unassembled WGS sequence"/>
</dbReference>
<name>F9WVK1_TRYVY</name>
<dbReference type="VEuPathDB" id="TriTrypDB:TvY486_0045280"/>
<organism evidence="2 3">
    <name type="scientific">Trypanosoma vivax (strain Y486)</name>
    <dbReference type="NCBI Taxonomy" id="1055687"/>
    <lineage>
        <taxon>Eukaryota</taxon>
        <taxon>Discoba</taxon>
        <taxon>Euglenozoa</taxon>
        <taxon>Kinetoplastea</taxon>
        <taxon>Metakinetoplastina</taxon>
        <taxon>Trypanosomatida</taxon>
        <taxon>Trypanosomatidae</taxon>
        <taxon>Trypanosoma</taxon>
        <taxon>Duttonella</taxon>
    </lineage>
</organism>
<gene>
    <name evidence="2" type="ORF">TvY486_0045280</name>
</gene>
<sequence>MSPPLLLASHDDPACLAHRWPIDRANAVRGAHAPHASRLPARRLRALRAACAPSFPLCRCRERSEALGPHVRPPSPCHGRGGALFPPRRANTVTRAHVAGLARTACSVARQAALHPASRASCARALAGQGQIAAPTSFLLAPGVNVRPRASVASPRSGSAARGHGCVGRRPRRHPAAARTGCAQPADAFAQSAGHRIEPVGAWPRATYRLQKDARSPANNTSGRTRAARATKQAASEGTRARRERVGPTGSGRRANGIAIRLAAASAAHTGPGGCEHMASRAPGPQRHRSRAPPMSTGTEAGGAHRVRAQEAQGRTDGTRAGKRRKGNGSPRPATRKQVERAESTAGAKATSRNASC</sequence>
<protein>
    <submittedName>
        <fullName evidence="2">Uncharacterized protein</fullName>
    </submittedName>
</protein>
<feature type="region of interest" description="Disordered" evidence="1">
    <location>
        <begin position="269"/>
        <end position="357"/>
    </location>
</feature>